<dbReference type="SUPFAM" id="SSF52833">
    <property type="entry name" value="Thioredoxin-like"/>
    <property type="match status" value="1"/>
</dbReference>
<comment type="cofactor">
    <cofactor evidence="1">
        <name>L-ascorbate</name>
        <dbReference type="ChEBI" id="CHEBI:38290"/>
    </cofactor>
</comment>
<dbReference type="Pfam" id="PF13640">
    <property type="entry name" value="2OG-FeII_Oxy_3"/>
    <property type="match status" value="1"/>
</dbReference>
<dbReference type="EMBL" id="BPQO01000003">
    <property type="protein sequence ID" value="GJD87551.1"/>
    <property type="molecule type" value="Genomic_DNA"/>
</dbReference>
<name>A0AAV4ZI54_9HYPH</name>
<dbReference type="InterPro" id="IPR036249">
    <property type="entry name" value="Thioredoxin-like_sf"/>
</dbReference>
<evidence type="ECO:0000313" key="9">
    <source>
        <dbReference type="Proteomes" id="UP001055247"/>
    </source>
</evidence>
<dbReference type="Gene3D" id="3.40.30.10">
    <property type="entry name" value="Glutaredoxin"/>
    <property type="match status" value="1"/>
</dbReference>
<keyword evidence="3" id="KW-0847">Vitamin C</keyword>
<protein>
    <submittedName>
        <fullName evidence="8">PKHD-type hydroxylase YbiX</fullName>
    </submittedName>
</protein>
<keyword evidence="9" id="KW-1185">Reference proteome</keyword>
<sequence length="372" mass="40772">MNVQIPVLASPVPLGPGDLFPQVAPRTQGRPSFAIDTLAGRYIVLCFFGSAADPQGGAALAAALRERARFDDSRASFFGVSIDPRDEAEGRVRDLMPGFRIVLDFDGALSRRCGVTSEGQGPRPYRQCWMVVDPTLHVAATFPLGEAGEAALFGYLDALPEPAAYAGFEIPAPVLVLPNVFEPALCHRLVGIYDADGGSESGVHRAGAGVMDHSFKRRRDCTLEDPDLIRQIQQTIHRRVVPEIERLFFMRITRMERYIVGCYAAEDGGHFRAHRDNGQGLTAHRRFAVSINLTGDFEGGEVSFPEYNPRRIKAPPGWAVVFPTNILHKVSPVTRGRRYAFLPFVYDETGAQIRQRELARQAAAEAAARAGA</sequence>
<dbReference type="RefSeq" id="WP_238229609.1">
    <property type="nucleotide sequence ID" value="NZ_BPQO01000003.1"/>
</dbReference>
<evidence type="ECO:0000313" key="8">
    <source>
        <dbReference type="EMBL" id="GJD87551.1"/>
    </source>
</evidence>
<accession>A0AAV4ZI54</accession>
<dbReference type="InterPro" id="IPR006620">
    <property type="entry name" value="Pro_4_hyd_alph"/>
</dbReference>
<evidence type="ECO:0000256" key="3">
    <source>
        <dbReference type="ARBA" id="ARBA00022896"/>
    </source>
</evidence>
<gene>
    <name evidence="8" type="primary">ybiX</name>
    <name evidence="8" type="ORF">BHAOGJBA_1056</name>
</gene>
<dbReference type="SMART" id="SM00702">
    <property type="entry name" value="P4Hc"/>
    <property type="match status" value="1"/>
</dbReference>
<reference evidence="8" key="2">
    <citation type="submission" date="2021-08" db="EMBL/GenBank/DDBJ databases">
        <authorList>
            <person name="Tani A."/>
            <person name="Ola A."/>
            <person name="Ogura Y."/>
            <person name="Katsura K."/>
            <person name="Hayashi T."/>
        </authorList>
    </citation>
    <scope>NUCLEOTIDE SEQUENCE</scope>
    <source>
        <strain evidence="8">DSM 16372</strain>
    </source>
</reference>
<dbReference type="Gene3D" id="2.60.120.620">
    <property type="entry name" value="q2cbj1_9rhob like domain"/>
    <property type="match status" value="1"/>
</dbReference>
<keyword evidence="5" id="KW-0560">Oxidoreductase</keyword>
<dbReference type="AlphaFoldDB" id="A0AAV4ZI54"/>
<dbReference type="Proteomes" id="UP001055247">
    <property type="component" value="Unassembled WGS sequence"/>
</dbReference>
<comment type="caution">
    <text evidence="8">The sequence shown here is derived from an EMBL/GenBank/DDBJ whole genome shotgun (WGS) entry which is preliminary data.</text>
</comment>
<dbReference type="InterPro" id="IPR005123">
    <property type="entry name" value="Oxoglu/Fe-dep_dioxygenase_dom"/>
</dbReference>
<evidence type="ECO:0000256" key="4">
    <source>
        <dbReference type="ARBA" id="ARBA00022964"/>
    </source>
</evidence>
<dbReference type="GO" id="GO:0016705">
    <property type="term" value="F:oxidoreductase activity, acting on paired donors, with incorporation or reduction of molecular oxygen"/>
    <property type="evidence" value="ECO:0007669"/>
    <property type="project" value="InterPro"/>
</dbReference>
<keyword evidence="4" id="KW-0223">Dioxygenase</keyword>
<dbReference type="GO" id="GO:0031418">
    <property type="term" value="F:L-ascorbic acid binding"/>
    <property type="evidence" value="ECO:0007669"/>
    <property type="project" value="UniProtKB-KW"/>
</dbReference>
<evidence type="ECO:0000259" key="7">
    <source>
        <dbReference type="PROSITE" id="PS51471"/>
    </source>
</evidence>
<proteinExistence type="predicted"/>
<dbReference type="GO" id="GO:0005506">
    <property type="term" value="F:iron ion binding"/>
    <property type="evidence" value="ECO:0007669"/>
    <property type="project" value="InterPro"/>
</dbReference>
<feature type="domain" description="Fe2OG dioxygenase" evidence="7">
    <location>
        <begin position="251"/>
        <end position="348"/>
    </location>
</feature>
<evidence type="ECO:0000256" key="1">
    <source>
        <dbReference type="ARBA" id="ARBA00001961"/>
    </source>
</evidence>
<dbReference type="InterPro" id="IPR044862">
    <property type="entry name" value="Pro_4_hyd_alph_FE2OG_OXY"/>
</dbReference>
<keyword evidence="6" id="KW-0408">Iron</keyword>
<dbReference type="PROSITE" id="PS51471">
    <property type="entry name" value="FE2OG_OXY"/>
    <property type="match status" value="1"/>
</dbReference>
<reference evidence="8" key="1">
    <citation type="journal article" date="2016" name="Front. Microbiol.">
        <title>Genome Sequence of the Piezophilic, Mesophilic Sulfate-Reducing Bacterium Desulfovibrio indicus J2T.</title>
        <authorList>
            <person name="Cao J."/>
            <person name="Maignien L."/>
            <person name="Shao Z."/>
            <person name="Alain K."/>
            <person name="Jebbar M."/>
        </authorList>
    </citation>
    <scope>NUCLEOTIDE SEQUENCE</scope>
    <source>
        <strain evidence="8">DSM 16372</strain>
    </source>
</reference>
<organism evidence="8 9">
    <name type="scientific">Methylobacterium hispanicum</name>
    <dbReference type="NCBI Taxonomy" id="270350"/>
    <lineage>
        <taxon>Bacteria</taxon>
        <taxon>Pseudomonadati</taxon>
        <taxon>Pseudomonadota</taxon>
        <taxon>Alphaproteobacteria</taxon>
        <taxon>Hyphomicrobiales</taxon>
        <taxon>Methylobacteriaceae</taxon>
        <taxon>Methylobacterium</taxon>
    </lineage>
</organism>
<dbReference type="GO" id="GO:0051213">
    <property type="term" value="F:dioxygenase activity"/>
    <property type="evidence" value="ECO:0007669"/>
    <property type="project" value="UniProtKB-KW"/>
</dbReference>
<evidence type="ECO:0000256" key="2">
    <source>
        <dbReference type="ARBA" id="ARBA00022723"/>
    </source>
</evidence>
<evidence type="ECO:0000256" key="5">
    <source>
        <dbReference type="ARBA" id="ARBA00023002"/>
    </source>
</evidence>
<keyword evidence="2" id="KW-0479">Metal-binding</keyword>
<evidence type="ECO:0000256" key="6">
    <source>
        <dbReference type="ARBA" id="ARBA00023004"/>
    </source>
</evidence>